<evidence type="ECO:0000313" key="3">
    <source>
        <dbReference type="Proteomes" id="UP001175271"/>
    </source>
</evidence>
<organism evidence="2 3">
    <name type="scientific">Steinernema hermaphroditum</name>
    <dbReference type="NCBI Taxonomy" id="289476"/>
    <lineage>
        <taxon>Eukaryota</taxon>
        <taxon>Metazoa</taxon>
        <taxon>Ecdysozoa</taxon>
        <taxon>Nematoda</taxon>
        <taxon>Chromadorea</taxon>
        <taxon>Rhabditida</taxon>
        <taxon>Tylenchina</taxon>
        <taxon>Panagrolaimomorpha</taxon>
        <taxon>Strongyloidoidea</taxon>
        <taxon>Steinernematidae</taxon>
        <taxon>Steinernema</taxon>
    </lineage>
</organism>
<dbReference type="EMBL" id="JAUCMV010000001">
    <property type="protein sequence ID" value="KAK0422962.1"/>
    <property type="molecule type" value="Genomic_DNA"/>
</dbReference>
<keyword evidence="1" id="KW-0732">Signal</keyword>
<gene>
    <name evidence="2" type="ORF">QR680_007898</name>
</gene>
<sequence length="71" mass="8282">MNFLQLLIVAFFVFSVVKARDLRNKLETLYESLEQQNPCHDHHCDFPSQCITMPNTWCEDCQAIPMCVNFG</sequence>
<evidence type="ECO:0008006" key="4">
    <source>
        <dbReference type="Google" id="ProtNLM"/>
    </source>
</evidence>
<comment type="caution">
    <text evidence="2">The sequence shown here is derived from an EMBL/GenBank/DDBJ whole genome shotgun (WGS) entry which is preliminary data.</text>
</comment>
<accession>A0AA39IEK1</accession>
<protein>
    <recommendedName>
        <fullName evidence="4">PSI domain-containing protein</fullName>
    </recommendedName>
</protein>
<dbReference type="Proteomes" id="UP001175271">
    <property type="component" value="Unassembled WGS sequence"/>
</dbReference>
<keyword evidence="3" id="KW-1185">Reference proteome</keyword>
<reference evidence="2" key="1">
    <citation type="submission" date="2023-06" db="EMBL/GenBank/DDBJ databases">
        <title>Genomic analysis of the entomopathogenic nematode Steinernema hermaphroditum.</title>
        <authorList>
            <person name="Schwarz E.M."/>
            <person name="Heppert J.K."/>
            <person name="Baniya A."/>
            <person name="Schwartz H.T."/>
            <person name="Tan C.-H."/>
            <person name="Antoshechkin I."/>
            <person name="Sternberg P.W."/>
            <person name="Goodrich-Blair H."/>
            <person name="Dillman A.R."/>
        </authorList>
    </citation>
    <scope>NUCLEOTIDE SEQUENCE</scope>
    <source>
        <strain evidence="2">PS9179</strain>
        <tissue evidence="2">Whole animal</tissue>
    </source>
</reference>
<feature type="chain" id="PRO_5041396764" description="PSI domain-containing protein" evidence="1">
    <location>
        <begin position="20"/>
        <end position="71"/>
    </location>
</feature>
<proteinExistence type="predicted"/>
<evidence type="ECO:0000313" key="2">
    <source>
        <dbReference type="EMBL" id="KAK0422962.1"/>
    </source>
</evidence>
<dbReference type="AlphaFoldDB" id="A0AA39IEK1"/>
<feature type="signal peptide" evidence="1">
    <location>
        <begin position="1"/>
        <end position="19"/>
    </location>
</feature>
<evidence type="ECO:0000256" key="1">
    <source>
        <dbReference type="SAM" id="SignalP"/>
    </source>
</evidence>
<name>A0AA39IEK1_9BILA</name>